<dbReference type="InterPro" id="IPR003615">
    <property type="entry name" value="HNH_nuc"/>
</dbReference>
<proteinExistence type="predicted"/>
<dbReference type="Gene3D" id="1.10.30.50">
    <property type="match status" value="1"/>
</dbReference>
<feature type="domain" description="HNH" evidence="1">
    <location>
        <begin position="100"/>
        <end position="143"/>
    </location>
</feature>
<dbReference type="CDD" id="cd00085">
    <property type="entry name" value="HNHc"/>
    <property type="match status" value="1"/>
</dbReference>
<dbReference type="RefSeq" id="WP_239365390.1">
    <property type="nucleotide sequence ID" value="NZ_JAKREW010000010.1"/>
</dbReference>
<dbReference type="Pfam" id="PF01844">
    <property type="entry name" value="HNH"/>
    <property type="match status" value="1"/>
</dbReference>
<evidence type="ECO:0000313" key="3">
    <source>
        <dbReference type="Proteomes" id="UP001201701"/>
    </source>
</evidence>
<evidence type="ECO:0000259" key="1">
    <source>
        <dbReference type="Pfam" id="PF01844"/>
    </source>
</evidence>
<protein>
    <submittedName>
        <fullName evidence="2">HNH endonuclease</fullName>
    </submittedName>
</protein>
<evidence type="ECO:0000313" key="2">
    <source>
        <dbReference type="EMBL" id="MCG7505839.1"/>
    </source>
</evidence>
<dbReference type="Proteomes" id="UP001201701">
    <property type="component" value="Unassembled WGS sequence"/>
</dbReference>
<name>A0ABS9QEI2_9HYPH</name>
<keyword evidence="3" id="KW-1185">Reference proteome</keyword>
<sequence>MRSLPRPNRDDVRAQLERALEIYQRKGVQYGYAVSPEQLDSLIALYDAYDVAGGSPNDDLKGPLFAEDLNAAIHASYRFTQAGGKLEPIRVILMRDVEHCPICGITGPRELDHYLPQSAYRPLAIYVRNLVPLCHDCNQSKSTQEAGQPENQFVHPYFEELPDVQFLRATVTLGNGALTIDYDIDPGADLPDILRARLSFQLERLKLNQRYQREINTYLTSHAVMLATTFEAGAGESVSTFLNRQANVERRAFHRNHWRPVLLSALADHQGFCNGGFQDVLPSEQD</sequence>
<organism evidence="2 3">
    <name type="scientific">Mesorhizobium retamae</name>
    <dbReference type="NCBI Taxonomy" id="2912854"/>
    <lineage>
        <taxon>Bacteria</taxon>
        <taxon>Pseudomonadati</taxon>
        <taxon>Pseudomonadota</taxon>
        <taxon>Alphaproteobacteria</taxon>
        <taxon>Hyphomicrobiales</taxon>
        <taxon>Phyllobacteriaceae</taxon>
        <taxon>Mesorhizobium</taxon>
    </lineage>
</organism>
<reference evidence="2 3" key="1">
    <citation type="submission" date="2022-02" db="EMBL/GenBank/DDBJ databases">
        <title>Draft genome sequence of Mezorhizobium retamae strain IRAMC:0171 isolated from Retama raetam nodules.</title>
        <authorList>
            <person name="Bengaied R."/>
            <person name="Sbissi I."/>
            <person name="Huber K."/>
            <person name="Ghodbane F."/>
            <person name="Nouioui I."/>
            <person name="Tarhouni M."/>
            <person name="Gtari M."/>
        </authorList>
    </citation>
    <scope>NUCLEOTIDE SEQUENCE [LARGE SCALE GENOMIC DNA]</scope>
    <source>
        <strain evidence="2 3">IRAMC:0171</strain>
    </source>
</reference>
<gene>
    <name evidence="2" type="ORF">L4923_12525</name>
</gene>
<dbReference type="EMBL" id="JAKREW010000010">
    <property type="protein sequence ID" value="MCG7505839.1"/>
    <property type="molecule type" value="Genomic_DNA"/>
</dbReference>
<accession>A0ABS9QEI2</accession>
<dbReference type="GO" id="GO:0004519">
    <property type="term" value="F:endonuclease activity"/>
    <property type="evidence" value="ECO:0007669"/>
    <property type="project" value="UniProtKB-KW"/>
</dbReference>
<comment type="caution">
    <text evidence="2">The sequence shown here is derived from an EMBL/GenBank/DDBJ whole genome shotgun (WGS) entry which is preliminary data.</text>
</comment>
<keyword evidence="2" id="KW-0540">Nuclease</keyword>
<keyword evidence="2" id="KW-0378">Hydrolase</keyword>
<keyword evidence="2" id="KW-0255">Endonuclease</keyword>
<dbReference type="InterPro" id="IPR002711">
    <property type="entry name" value="HNH"/>
</dbReference>